<organism evidence="1 2">
    <name type="scientific">Candidatus Nitrospira nitrificans</name>
    <dbReference type="NCBI Taxonomy" id="1742973"/>
    <lineage>
        <taxon>Bacteria</taxon>
        <taxon>Pseudomonadati</taxon>
        <taxon>Nitrospirota</taxon>
        <taxon>Nitrospiria</taxon>
        <taxon>Nitrospirales</taxon>
        <taxon>Nitrospiraceae</taxon>
        <taxon>Nitrospira</taxon>
    </lineage>
</organism>
<keyword evidence="2" id="KW-1185">Reference proteome</keyword>
<reference evidence="2" key="1">
    <citation type="submission" date="2015-10" db="EMBL/GenBank/DDBJ databases">
        <authorList>
            <person name="Luecker S."/>
            <person name="Luecker S."/>
        </authorList>
    </citation>
    <scope>NUCLEOTIDE SEQUENCE [LARGE SCALE GENOMIC DNA]</scope>
</reference>
<gene>
    <name evidence="1" type="ORF">COMA2_10044</name>
</gene>
<sequence length="91" mass="10175">MQPYAEAAGDTGTLNQVVRLKGKAAFNSMLKNKASRISILLESVSHTHRRCGRPRAKSTRNLLKKRVSRVETSVFICEWIAAVWPAPIAQR</sequence>
<evidence type="ECO:0000313" key="2">
    <source>
        <dbReference type="Proteomes" id="UP000198736"/>
    </source>
</evidence>
<protein>
    <submittedName>
        <fullName evidence="1">Uncharacterized protein</fullName>
    </submittedName>
</protein>
<name>A0A0S4L3N0_9BACT</name>
<dbReference type="AlphaFoldDB" id="A0A0S4L3N0"/>
<evidence type="ECO:0000313" key="1">
    <source>
        <dbReference type="EMBL" id="CUS31325.1"/>
    </source>
</evidence>
<accession>A0A0S4L3N0</accession>
<dbReference type="EMBL" id="CZPZ01000001">
    <property type="protein sequence ID" value="CUS31325.1"/>
    <property type="molecule type" value="Genomic_DNA"/>
</dbReference>
<dbReference type="Proteomes" id="UP000198736">
    <property type="component" value="Unassembled WGS sequence"/>
</dbReference>
<proteinExistence type="predicted"/>